<organism evidence="1 2">
    <name type="scientific">Lactiplantibacillus mudanjiangensis</name>
    <dbReference type="NCBI Taxonomy" id="1296538"/>
    <lineage>
        <taxon>Bacteria</taxon>
        <taxon>Bacillati</taxon>
        <taxon>Bacillota</taxon>
        <taxon>Bacilli</taxon>
        <taxon>Lactobacillales</taxon>
        <taxon>Lactobacillaceae</taxon>
        <taxon>Lactiplantibacillus</taxon>
    </lineage>
</organism>
<name>A0A660E913_9LACO</name>
<evidence type="ECO:0000313" key="2">
    <source>
        <dbReference type="Proteomes" id="UP000289996"/>
    </source>
</evidence>
<accession>A0A660E913</accession>
<evidence type="ECO:0000313" key="1">
    <source>
        <dbReference type="EMBL" id="VDG29621.1"/>
    </source>
</evidence>
<dbReference type="EMBL" id="UYIG01000142">
    <property type="protein sequence ID" value="VDG29621.1"/>
    <property type="molecule type" value="Genomic_DNA"/>
</dbReference>
<gene>
    <name evidence="1" type="ORF">MUDAN_MDHGFNIF_03535</name>
</gene>
<protein>
    <submittedName>
        <fullName evidence="1">Uncharacterized protein</fullName>
    </submittedName>
</protein>
<proteinExistence type="predicted"/>
<reference evidence="1 2" key="1">
    <citation type="submission" date="2018-11" db="EMBL/GenBank/DDBJ databases">
        <authorList>
            <person name="Wuyts S."/>
        </authorList>
    </citation>
    <scope>NUCLEOTIDE SEQUENCE [LARGE SCALE GENOMIC DNA]</scope>
    <source>
        <strain evidence="1">Lactobacillus mudanjiangensis AMBF249</strain>
    </source>
</reference>
<dbReference type="Proteomes" id="UP000289996">
    <property type="component" value="Unassembled WGS sequence"/>
</dbReference>
<sequence>MNNLKYATPELLTKGLEYSKFSTSIFWAANYDRYAYKKTSDDSEKVQKIMEDIDNDVKNKYESETIKAIDTFIPFINQILEEAQQLSKDLRSSNLTIPLQKSLKLGRQNSDILIKELKESTDFERTLNRVIQPY</sequence>
<dbReference type="AlphaFoldDB" id="A0A660E913"/>
<keyword evidence="2" id="KW-1185">Reference proteome</keyword>